<gene>
    <name evidence="2" type="ORF">ABG768_004722</name>
</gene>
<sequence length="53" mass="5947">EQVAPYSTEQSMQPKAQPVKTENRNIMIQAACGIRVFLRSGFAHSPDAQRCVR</sequence>
<dbReference type="EMBL" id="JAWDJR010000012">
    <property type="protein sequence ID" value="KAK9965645.1"/>
    <property type="molecule type" value="Genomic_DNA"/>
</dbReference>
<protein>
    <submittedName>
        <fullName evidence="2">Uncharacterized protein</fullName>
    </submittedName>
</protein>
<keyword evidence="3" id="KW-1185">Reference proteome</keyword>
<comment type="caution">
    <text evidence="2">The sequence shown here is derived from an EMBL/GenBank/DDBJ whole genome shotgun (WGS) entry which is preliminary data.</text>
</comment>
<evidence type="ECO:0000256" key="1">
    <source>
        <dbReference type="SAM" id="MobiDB-lite"/>
    </source>
</evidence>
<dbReference type="Proteomes" id="UP001479290">
    <property type="component" value="Unassembled WGS sequence"/>
</dbReference>
<reference evidence="2 3" key="1">
    <citation type="submission" date="2024-05" db="EMBL/GenBank/DDBJ databases">
        <title>A high-quality chromosomal-level genome assembly of Topmouth culter (Culter alburnus).</title>
        <authorList>
            <person name="Zhao H."/>
        </authorList>
    </citation>
    <scope>NUCLEOTIDE SEQUENCE [LARGE SCALE GENOMIC DNA]</scope>
    <source>
        <strain evidence="2">CATC2023</strain>
        <tissue evidence="2">Muscle</tissue>
    </source>
</reference>
<feature type="region of interest" description="Disordered" evidence="1">
    <location>
        <begin position="1"/>
        <end position="22"/>
    </location>
</feature>
<evidence type="ECO:0000313" key="3">
    <source>
        <dbReference type="Proteomes" id="UP001479290"/>
    </source>
</evidence>
<evidence type="ECO:0000313" key="2">
    <source>
        <dbReference type="EMBL" id="KAK9965645.1"/>
    </source>
</evidence>
<feature type="non-terminal residue" evidence="2">
    <location>
        <position position="1"/>
    </location>
</feature>
<feature type="compositionally biased region" description="Polar residues" evidence="1">
    <location>
        <begin position="1"/>
        <end position="14"/>
    </location>
</feature>
<name>A0AAW1ZWB7_CULAL</name>
<accession>A0AAW1ZWB7</accession>
<organism evidence="2 3">
    <name type="scientific">Culter alburnus</name>
    <name type="common">Topmouth culter</name>
    <dbReference type="NCBI Taxonomy" id="194366"/>
    <lineage>
        <taxon>Eukaryota</taxon>
        <taxon>Metazoa</taxon>
        <taxon>Chordata</taxon>
        <taxon>Craniata</taxon>
        <taxon>Vertebrata</taxon>
        <taxon>Euteleostomi</taxon>
        <taxon>Actinopterygii</taxon>
        <taxon>Neopterygii</taxon>
        <taxon>Teleostei</taxon>
        <taxon>Ostariophysi</taxon>
        <taxon>Cypriniformes</taxon>
        <taxon>Xenocyprididae</taxon>
        <taxon>Xenocypridinae</taxon>
        <taxon>Culter</taxon>
    </lineage>
</organism>
<dbReference type="AlphaFoldDB" id="A0AAW1ZWB7"/>
<proteinExistence type="predicted"/>